<dbReference type="InterPro" id="IPR044876">
    <property type="entry name" value="HRDC_dom_sf"/>
</dbReference>
<dbReference type="HAMAP" id="MF_01899">
    <property type="entry name" value="RNase_D"/>
    <property type="match status" value="1"/>
</dbReference>
<dbReference type="PANTHER" id="PTHR47649">
    <property type="entry name" value="RIBONUCLEASE D"/>
    <property type="match status" value="1"/>
</dbReference>
<dbReference type="GO" id="GO:0042780">
    <property type="term" value="P:tRNA 3'-end processing"/>
    <property type="evidence" value="ECO:0007669"/>
    <property type="project" value="UniProtKB-UniRule"/>
</dbReference>
<dbReference type="Proteomes" id="UP000307968">
    <property type="component" value="Chromosome"/>
</dbReference>
<dbReference type="SUPFAM" id="SSF53098">
    <property type="entry name" value="Ribonuclease H-like"/>
    <property type="match status" value="1"/>
</dbReference>
<dbReference type="EMBL" id="LR590463">
    <property type="protein sequence ID" value="VTP63480.1"/>
    <property type="molecule type" value="Genomic_DNA"/>
</dbReference>
<gene>
    <name evidence="6 8" type="primary">rnd</name>
    <name evidence="8" type="ORF">NCTC12971_03167</name>
</gene>
<feature type="domain" description="3'-5' exonuclease" evidence="7">
    <location>
        <begin position="3"/>
        <end position="171"/>
    </location>
</feature>
<dbReference type="GO" id="GO:0008408">
    <property type="term" value="F:3'-5' exonuclease activity"/>
    <property type="evidence" value="ECO:0007669"/>
    <property type="project" value="InterPro"/>
</dbReference>
<dbReference type="GO" id="GO:0005737">
    <property type="term" value="C:cytoplasm"/>
    <property type="evidence" value="ECO:0007669"/>
    <property type="project" value="UniProtKB-SubCell"/>
</dbReference>
<evidence type="ECO:0000313" key="8">
    <source>
        <dbReference type="EMBL" id="VTP63480.1"/>
    </source>
</evidence>
<dbReference type="NCBIfam" id="TIGR01388">
    <property type="entry name" value="rnd"/>
    <property type="match status" value="1"/>
</dbReference>
<evidence type="ECO:0000259" key="7">
    <source>
        <dbReference type="SMART" id="SM00474"/>
    </source>
</evidence>
<proteinExistence type="inferred from homology"/>
<keyword evidence="1 6" id="KW-0963">Cytoplasm</keyword>
<accession>A0A4U9HHD7</accession>
<keyword evidence="5 6" id="KW-0269">Exonuclease</keyword>
<keyword evidence="2 6" id="KW-0819">tRNA processing</keyword>
<dbReference type="SUPFAM" id="SSF47819">
    <property type="entry name" value="HRDC-like"/>
    <property type="match status" value="1"/>
</dbReference>
<dbReference type="GO" id="GO:0000166">
    <property type="term" value="F:nucleotide binding"/>
    <property type="evidence" value="ECO:0007669"/>
    <property type="project" value="InterPro"/>
</dbReference>
<keyword evidence="4 6" id="KW-0378">Hydrolase</keyword>
<comment type="catalytic activity">
    <reaction evidence="6">
        <text>Exonucleolytic cleavage that removes extra residues from the 3'-terminus of tRNA to produce 5'-mononucleotides.</text>
        <dbReference type="EC" id="3.1.13.5"/>
    </reaction>
</comment>
<comment type="cofactor">
    <cofactor evidence="6">
        <name>a divalent metal cation</name>
        <dbReference type="ChEBI" id="CHEBI:60240"/>
    </cofactor>
</comment>
<evidence type="ECO:0000256" key="5">
    <source>
        <dbReference type="ARBA" id="ARBA00022839"/>
    </source>
</evidence>
<dbReference type="InterPro" id="IPR006292">
    <property type="entry name" value="RNase_D"/>
</dbReference>
<organism evidence="8 9">
    <name type="scientific">Serratia rubidaea</name>
    <name type="common">Serratia marinorubra</name>
    <dbReference type="NCBI Taxonomy" id="61652"/>
    <lineage>
        <taxon>Bacteria</taxon>
        <taxon>Pseudomonadati</taxon>
        <taxon>Pseudomonadota</taxon>
        <taxon>Gammaproteobacteria</taxon>
        <taxon>Enterobacterales</taxon>
        <taxon>Yersiniaceae</taxon>
        <taxon>Serratia</taxon>
    </lineage>
</organism>
<dbReference type="Pfam" id="PF01612">
    <property type="entry name" value="DNA_pol_A_exo1"/>
    <property type="match status" value="1"/>
</dbReference>
<dbReference type="Pfam" id="PF21293">
    <property type="entry name" value="RNAseD_HRDC_C"/>
    <property type="match status" value="1"/>
</dbReference>
<dbReference type="CDD" id="cd06142">
    <property type="entry name" value="RNaseD_exo"/>
    <property type="match status" value="1"/>
</dbReference>
<dbReference type="GO" id="GO:0033890">
    <property type="term" value="F:ribonuclease D activity"/>
    <property type="evidence" value="ECO:0007669"/>
    <property type="project" value="UniProtKB-UniRule"/>
</dbReference>
<evidence type="ECO:0000256" key="1">
    <source>
        <dbReference type="ARBA" id="ARBA00022490"/>
    </source>
</evidence>
<dbReference type="EC" id="3.1.13.5" evidence="6"/>
<comment type="function">
    <text evidence="6">Exonuclease involved in the 3' processing of various precursor tRNAs. Initiates hydrolysis at the 3'-terminus of an RNA molecule and releases 5'-mononucleotides.</text>
</comment>
<dbReference type="InterPro" id="IPR048579">
    <property type="entry name" value="RNAseD_HRDC_C"/>
</dbReference>
<keyword evidence="3 6" id="KW-0540">Nuclease</keyword>
<sequence length="373" mass="41420">MNYTLITTDAGLQQVCEQARTHAQIALDTEFVRTRTYYPQLGLIQLYDGEQLSLIDPLPITQWQPFIDLLSDKAVVKYLHAGSEDLEVFLNAFQTLPTPLVDTQILAAFTGRPLSCGFATLVAAYMQVELDKSESRTDWLARPLTERQCQYAAADVFYLLPMAGQLVQEVEQAGWTEAASNECLLLCQRRSETLAPELAYREINNAWQLRPRQLGCLQKLAAWRLQQARASAIWRLISSCGREPVGGGASYAGLHGRAGRIGPERPGDPFPRKTLLALVAEANALDEAALPPPVANLVEHPGYKKVFKEIKAAIAAVSEQSGLSSELLASRRQINQLLNWHWKLKNSDCQPELINGWRAGLLAEPLLAILQSY</sequence>
<evidence type="ECO:0000256" key="6">
    <source>
        <dbReference type="HAMAP-Rule" id="MF_01899"/>
    </source>
</evidence>
<comment type="subcellular location">
    <subcellularLocation>
        <location evidence="6">Cytoplasm</location>
    </subcellularLocation>
</comment>
<dbReference type="GO" id="GO:0003676">
    <property type="term" value="F:nucleic acid binding"/>
    <property type="evidence" value="ECO:0007669"/>
    <property type="project" value="InterPro"/>
</dbReference>
<evidence type="ECO:0000256" key="2">
    <source>
        <dbReference type="ARBA" id="ARBA00022694"/>
    </source>
</evidence>
<evidence type="ECO:0000256" key="4">
    <source>
        <dbReference type="ARBA" id="ARBA00022801"/>
    </source>
</evidence>
<dbReference type="InterPro" id="IPR002562">
    <property type="entry name" value="3'-5'_exonuclease_dom"/>
</dbReference>
<reference evidence="8 9" key="1">
    <citation type="submission" date="2019-05" db="EMBL/GenBank/DDBJ databases">
        <authorList>
            <consortium name="Pathogen Informatics"/>
        </authorList>
    </citation>
    <scope>NUCLEOTIDE SEQUENCE [LARGE SCALE GENOMIC DNA]</scope>
    <source>
        <strain evidence="8 9">NCTC12971</strain>
    </source>
</reference>
<dbReference type="NCBIfam" id="NF008089">
    <property type="entry name" value="PRK10829.1"/>
    <property type="match status" value="1"/>
</dbReference>
<dbReference type="AlphaFoldDB" id="A0A4U9HHD7"/>
<comment type="similarity">
    <text evidence="6">Belongs to the RNase D family.</text>
</comment>
<protein>
    <recommendedName>
        <fullName evidence="6">Ribonuclease D</fullName>
        <shortName evidence="6">RNase D</shortName>
        <ecNumber evidence="6">3.1.13.5</ecNumber>
    </recommendedName>
</protein>
<name>A0A4U9HHD7_SERRU</name>
<dbReference type="PANTHER" id="PTHR47649:SF1">
    <property type="entry name" value="RIBONUCLEASE D"/>
    <property type="match status" value="1"/>
</dbReference>
<dbReference type="InterPro" id="IPR010997">
    <property type="entry name" value="HRDC-like_sf"/>
</dbReference>
<dbReference type="FunFam" id="3.30.420.10:FF:000060">
    <property type="entry name" value="Ribonuclease D"/>
    <property type="match status" value="1"/>
</dbReference>
<dbReference type="InterPro" id="IPR051086">
    <property type="entry name" value="RNase_D-like"/>
</dbReference>
<dbReference type="Gene3D" id="1.10.150.80">
    <property type="entry name" value="HRDC domain"/>
    <property type="match status" value="2"/>
</dbReference>
<dbReference type="Gene3D" id="3.30.420.10">
    <property type="entry name" value="Ribonuclease H-like superfamily/Ribonuclease H"/>
    <property type="match status" value="1"/>
</dbReference>
<evidence type="ECO:0000313" key="9">
    <source>
        <dbReference type="Proteomes" id="UP000307968"/>
    </source>
</evidence>
<dbReference type="SMART" id="SM00474">
    <property type="entry name" value="35EXOc"/>
    <property type="match status" value="1"/>
</dbReference>
<dbReference type="InterPro" id="IPR012337">
    <property type="entry name" value="RNaseH-like_sf"/>
</dbReference>
<evidence type="ECO:0000256" key="3">
    <source>
        <dbReference type="ARBA" id="ARBA00022722"/>
    </source>
</evidence>
<dbReference type="InterPro" id="IPR036397">
    <property type="entry name" value="RNaseH_sf"/>
</dbReference>